<comment type="caution">
    <text evidence="1">The sequence shown here is derived from an EMBL/GenBank/DDBJ whole genome shotgun (WGS) entry which is preliminary data.</text>
</comment>
<protein>
    <submittedName>
        <fullName evidence="1">Uncharacterized protein</fullName>
    </submittedName>
</protein>
<reference evidence="2" key="1">
    <citation type="journal article" date="2023" name="G3 (Bethesda)">
        <title>Genome assembly and association tests identify interacting loci associated with vigor, precocity, and sex in interspecific pistachio rootstocks.</title>
        <authorList>
            <person name="Palmer W."/>
            <person name="Jacygrad E."/>
            <person name="Sagayaradj S."/>
            <person name="Cavanaugh K."/>
            <person name="Han R."/>
            <person name="Bertier L."/>
            <person name="Beede B."/>
            <person name="Kafkas S."/>
            <person name="Golino D."/>
            <person name="Preece J."/>
            <person name="Michelmore R."/>
        </authorList>
    </citation>
    <scope>NUCLEOTIDE SEQUENCE [LARGE SCALE GENOMIC DNA]</scope>
</reference>
<organism evidence="1 2">
    <name type="scientific">Pistacia integerrima</name>
    <dbReference type="NCBI Taxonomy" id="434235"/>
    <lineage>
        <taxon>Eukaryota</taxon>
        <taxon>Viridiplantae</taxon>
        <taxon>Streptophyta</taxon>
        <taxon>Embryophyta</taxon>
        <taxon>Tracheophyta</taxon>
        <taxon>Spermatophyta</taxon>
        <taxon>Magnoliopsida</taxon>
        <taxon>eudicotyledons</taxon>
        <taxon>Gunneridae</taxon>
        <taxon>Pentapetalae</taxon>
        <taxon>rosids</taxon>
        <taxon>malvids</taxon>
        <taxon>Sapindales</taxon>
        <taxon>Anacardiaceae</taxon>
        <taxon>Pistacia</taxon>
    </lineage>
</organism>
<evidence type="ECO:0000313" key="2">
    <source>
        <dbReference type="Proteomes" id="UP001163603"/>
    </source>
</evidence>
<dbReference type="EMBL" id="CM047743">
    <property type="protein sequence ID" value="KAJ0031278.1"/>
    <property type="molecule type" value="Genomic_DNA"/>
</dbReference>
<evidence type="ECO:0000313" key="1">
    <source>
        <dbReference type="EMBL" id="KAJ0031278.1"/>
    </source>
</evidence>
<proteinExistence type="predicted"/>
<dbReference type="Proteomes" id="UP001163603">
    <property type="component" value="Chromosome 8"/>
</dbReference>
<name>A0ACC0Y9S7_9ROSI</name>
<gene>
    <name evidence="1" type="ORF">Pint_13457</name>
</gene>
<keyword evidence="2" id="KW-1185">Reference proteome</keyword>
<sequence length="348" mass="37988">MAIRIQDLTKKFFDQSSGCSMPHFSVSCPSWWNSSEQKISQSLSKNSSLKVESPPQLFHDGKYLGLQLADQESSSAQSIGQSHHEVSAIGGTNSQDRCISSESGQDESCGKGVEGQMKPVFLLSNSEVVFNPPHADYNQSMVHTPYPYGDRYFGGLFTPYGPQALIQPHIGSQMVGIAPARVPLPLDPAEDGPIFVNPKQYHGILRRRQSRAKLEAQNKLVKTRKPYLHESRHLHAVKRVRGSGGRFLSSKKLEQADSTSINSASGVSDSNHFHKKNSTSEFESHSGTVGYVASVTSCSDVTSVSNSDVILRQPDRGFSGMSAHMGSAIQNRGRFMCSGMQHCASVVQ</sequence>
<accession>A0ACC0Y9S7</accession>